<evidence type="ECO:0000256" key="6">
    <source>
        <dbReference type="ARBA" id="ARBA00012487"/>
    </source>
</evidence>
<evidence type="ECO:0000256" key="8">
    <source>
        <dbReference type="ARBA" id="ARBA00022475"/>
    </source>
</evidence>
<keyword evidence="17" id="KW-1208">Phospholipid metabolism</keyword>
<dbReference type="EC" id="2.7.7.41" evidence="6"/>
<evidence type="ECO:0000256" key="5">
    <source>
        <dbReference type="ARBA" id="ARBA00010185"/>
    </source>
</evidence>
<evidence type="ECO:0000256" key="17">
    <source>
        <dbReference type="ARBA" id="ARBA00023264"/>
    </source>
</evidence>
<keyword evidence="8" id="KW-1003">Cell membrane</keyword>
<evidence type="ECO:0000256" key="3">
    <source>
        <dbReference type="ARBA" id="ARBA00005119"/>
    </source>
</evidence>
<dbReference type="GO" id="GO:0016779">
    <property type="term" value="F:nucleotidyltransferase activity"/>
    <property type="evidence" value="ECO:0007669"/>
    <property type="project" value="UniProtKB-KW"/>
</dbReference>
<dbReference type="PANTHER" id="PTHR46382:SF1">
    <property type="entry name" value="PHOSPHATIDATE CYTIDYLYLTRANSFERASE"/>
    <property type="match status" value="1"/>
</dbReference>
<comment type="subcellular location">
    <subcellularLocation>
        <location evidence="2">Cell membrane</location>
        <topology evidence="2">Multi-pass membrane protein</topology>
    </subcellularLocation>
</comment>
<evidence type="ECO:0000256" key="19">
    <source>
        <dbReference type="ARBA" id="ARBA00031825"/>
    </source>
</evidence>
<evidence type="ECO:0000256" key="2">
    <source>
        <dbReference type="ARBA" id="ARBA00004651"/>
    </source>
</evidence>
<comment type="pathway">
    <text evidence="3">Phospholipid metabolism; CDP-diacylglycerol biosynthesis; CDP-diacylglycerol from sn-glycerol 3-phosphate: step 3/3.</text>
</comment>
<feature type="transmembrane region" description="Helical" evidence="24">
    <location>
        <begin position="130"/>
        <end position="148"/>
    </location>
</feature>
<evidence type="ECO:0000256" key="21">
    <source>
        <dbReference type="ARBA" id="ARBA00032396"/>
    </source>
</evidence>
<evidence type="ECO:0000313" key="25">
    <source>
        <dbReference type="EMBL" id="MBU5437672.1"/>
    </source>
</evidence>
<evidence type="ECO:0000256" key="16">
    <source>
        <dbReference type="ARBA" id="ARBA00023209"/>
    </source>
</evidence>
<keyword evidence="26" id="KW-1185">Reference proteome</keyword>
<dbReference type="EMBL" id="JAHLPM010000004">
    <property type="protein sequence ID" value="MBU5437672.1"/>
    <property type="molecule type" value="Genomic_DNA"/>
</dbReference>
<keyword evidence="14" id="KW-0443">Lipid metabolism</keyword>
<accession>A0ABS6E438</accession>
<dbReference type="Pfam" id="PF01148">
    <property type="entry name" value="CTP_transf_1"/>
    <property type="match status" value="1"/>
</dbReference>
<dbReference type="PANTHER" id="PTHR46382">
    <property type="entry name" value="PHOSPHATIDATE CYTIDYLYLTRANSFERASE"/>
    <property type="match status" value="1"/>
</dbReference>
<feature type="transmembrane region" description="Helical" evidence="24">
    <location>
        <begin position="169"/>
        <end position="187"/>
    </location>
</feature>
<evidence type="ECO:0000256" key="11">
    <source>
        <dbReference type="ARBA" id="ARBA00022692"/>
    </source>
</evidence>
<evidence type="ECO:0000313" key="26">
    <source>
        <dbReference type="Proteomes" id="UP000749471"/>
    </source>
</evidence>
<organism evidence="25 26">
    <name type="scientific">Tissierella simiarum</name>
    <dbReference type="NCBI Taxonomy" id="2841534"/>
    <lineage>
        <taxon>Bacteria</taxon>
        <taxon>Bacillati</taxon>
        <taxon>Bacillota</taxon>
        <taxon>Tissierellia</taxon>
        <taxon>Tissierellales</taxon>
        <taxon>Tissierellaceae</taxon>
        <taxon>Tissierella</taxon>
    </lineage>
</organism>
<evidence type="ECO:0000256" key="1">
    <source>
        <dbReference type="ARBA" id="ARBA00001698"/>
    </source>
</evidence>
<evidence type="ECO:0000256" key="18">
    <source>
        <dbReference type="ARBA" id="ARBA00029893"/>
    </source>
</evidence>
<keyword evidence="13 24" id="KW-1133">Transmembrane helix</keyword>
<dbReference type="RefSeq" id="WP_216518000.1">
    <property type="nucleotide sequence ID" value="NZ_JAHLPM010000004.1"/>
</dbReference>
<evidence type="ECO:0000256" key="9">
    <source>
        <dbReference type="ARBA" id="ARBA00022516"/>
    </source>
</evidence>
<evidence type="ECO:0000256" key="24">
    <source>
        <dbReference type="SAM" id="Phobius"/>
    </source>
</evidence>
<comment type="caution">
    <text evidence="25">The sequence shown here is derived from an EMBL/GenBank/DDBJ whole genome shotgun (WGS) entry which is preliminary data.</text>
</comment>
<comment type="pathway">
    <text evidence="4">Lipid metabolism.</text>
</comment>
<evidence type="ECO:0000256" key="22">
    <source>
        <dbReference type="ARBA" id="ARBA00032743"/>
    </source>
</evidence>
<evidence type="ECO:0000256" key="10">
    <source>
        <dbReference type="ARBA" id="ARBA00022679"/>
    </source>
</evidence>
<evidence type="ECO:0000256" key="12">
    <source>
        <dbReference type="ARBA" id="ARBA00022695"/>
    </source>
</evidence>
<comment type="similarity">
    <text evidence="5">Belongs to the CDS family.</text>
</comment>
<evidence type="ECO:0000256" key="23">
    <source>
        <dbReference type="ARBA" id="ARBA00033406"/>
    </source>
</evidence>
<keyword evidence="12 25" id="KW-0548">Nucleotidyltransferase</keyword>
<evidence type="ECO:0000256" key="14">
    <source>
        <dbReference type="ARBA" id="ARBA00023098"/>
    </source>
</evidence>
<evidence type="ECO:0000256" key="7">
    <source>
        <dbReference type="ARBA" id="ARBA00019373"/>
    </source>
</evidence>
<keyword evidence="10" id="KW-0808">Transferase</keyword>
<sequence>MKDFGKRTLSGIVGIILLIIVVAKGGGYLSFAIYLLSIIGLREFYKAFENINIIPVEIVGYIGCTGLYLNLLGLKFISMDFVLTAIIVSLMILLITKKEVTIEGISVTVLSLIYIPFLFFHIVYLDKSKYIWLIFIIAFGTDTFAYLSGNLFGKRKLCPKLSPNKTIEGSLGGIIGSIILTVLYSMYFGLEPIWKLIILSIVCSVIAQLGDLAASKIKRISGIKDYGFIMPGHGGVLDRFDSILFTAPVVYYYVSCFLL</sequence>
<dbReference type="Proteomes" id="UP000749471">
    <property type="component" value="Unassembled WGS sequence"/>
</dbReference>
<reference evidence="25 26" key="1">
    <citation type="submission" date="2021-06" db="EMBL/GenBank/DDBJ databases">
        <authorList>
            <person name="Sun Q."/>
            <person name="Li D."/>
        </authorList>
    </citation>
    <scope>NUCLEOTIDE SEQUENCE [LARGE SCALE GENOMIC DNA]</scope>
    <source>
        <strain evidence="25 26">MSJ-40</strain>
    </source>
</reference>
<feature type="transmembrane region" description="Helical" evidence="24">
    <location>
        <begin position="107"/>
        <end position="124"/>
    </location>
</feature>
<feature type="transmembrane region" description="Helical" evidence="24">
    <location>
        <begin position="76"/>
        <end position="95"/>
    </location>
</feature>
<feature type="transmembrane region" description="Helical" evidence="24">
    <location>
        <begin position="51"/>
        <end position="70"/>
    </location>
</feature>
<evidence type="ECO:0000256" key="4">
    <source>
        <dbReference type="ARBA" id="ARBA00005189"/>
    </source>
</evidence>
<keyword evidence="11 24" id="KW-0812">Transmembrane</keyword>
<evidence type="ECO:0000256" key="20">
    <source>
        <dbReference type="ARBA" id="ARBA00032253"/>
    </source>
</evidence>
<name>A0ABS6E438_9FIRM</name>
<gene>
    <name evidence="25" type="ORF">KQI42_06620</name>
</gene>
<keyword evidence="15 24" id="KW-0472">Membrane</keyword>
<keyword evidence="9" id="KW-0444">Lipid biosynthesis</keyword>
<feature type="transmembrane region" description="Helical" evidence="24">
    <location>
        <begin position="193"/>
        <end position="214"/>
    </location>
</feature>
<proteinExistence type="inferred from homology"/>
<evidence type="ECO:0000256" key="13">
    <source>
        <dbReference type="ARBA" id="ARBA00022989"/>
    </source>
</evidence>
<evidence type="ECO:0000256" key="15">
    <source>
        <dbReference type="ARBA" id="ARBA00023136"/>
    </source>
</evidence>
<comment type="catalytic activity">
    <reaction evidence="1">
        <text>a 1,2-diacyl-sn-glycero-3-phosphate + CTP + H(+) = a CDP-1,2-diacyl-sn-glycerol + diphosphate</text>
        <dbReference type="Rhea" id="RHEA:16229"/>
        <dbReference type="ChEBI" id="CHEBI:15378"/>
        <dbReference type="ChEBI" id="CHEBI:33019"/>
        <dbReference type="ChEBI" id="CHEBI:37563"/>
        <dbReference type="ChEBI" id="CHEBI:58332"/>
        <dbReference type="ChEBI" id="CHEBI:58608"/>
        <dbReference type="EC" id="2.7.7.41"/>
    </reaction>
</comment>
<keyword evidence="16" id="KW-0594">Phospholipid biosynthesis</keyword>
<feature type="transmembrane region" description="Helical" evidence="24">
    <location>
        <begin position="12"/>
        <end position="39"/>
    </location>
</feature>
<protein>
    <recommendedName>
        <fullName evidence="7">Phosphatidate cytidylyltransferase</fullName>
        <ecNumber evidence="6">2.7.7.41</ecNumber>
    </recommendedName>
    <alternativeName>
        <fullName evidence="20">CDP-DAG synthase</fullName>
    </alternativeName>
    <alternativeName>
        <fullName evidence="22">CDP-DG synthase</fullName>
    </alternativeName>
    <alternativeName>
        <fullName evidence="18">CDP-diacylglycerol synthase</fullName>
    </alternativeName>
    <alternativeName>
        <fullName evidence="21">CDP-diglyceride pyrophosphorylase</fullName>
    </alternativeName>
    <alternativeName>
        <fullName evidence="23">CDP-diglyceride synthase</fullName>
    </alternativeName>
    <alternativeName>
        <fullName evidence="19">CTP:phosphatidate cytidylyltransferase</fullName>
    </alternativeName>
</protein>